<evidence type="ECO:0000313" key="2">
    <source>
        <dbReference type="EMBL" id="MVT72152.1"/>
    </source>
</evidence>
<dbReference type="EMBL" id="WQNE01000002">
    <property type="protein sequence ID" value="MVT72152.1"/>
    <property type="molecule type" value="Genomic_DNA"/>
</dbReference>
<gene>
    <name evidence="2" type="ORF">GPL20_03340</name>
</gene>
<organism evidence="2 3">
    <name type="scientific">Bradyrhizobium cajani</name>
    <dbReference type="NCBI Taxonomy" id="1928661"/>
    <lineage>
        <taxon>Bacteria</taxon>
        <taxon>Pseudomonadati</taxon>
        <taxon>Pseudomonadota</taxon>
        <taxon>Alphaproteobacteria</taxon>
        <taxon>Hyphomicrobiales</taxon>
        <taxon>Nitrobacteraceae</taxon>
        <taxon>Bradyrhizobium</taxon>
    </lineage>
</organism>
<comment type="caution">
    <text evidence="2">The sequence shown here is derived from an EMBL/GenBank/DDBJ whole genome shotgun (WGS) entry which is preliminary data.</text>
</comment>
<keyword evidence="1" id="KW-1133">Transmembrane helix</keyword>
<keyword evidence="1" id="KW-0472">Membrane</keyword>
<reference evidence="2 3" key="1">
    <citation type="submission" date="2019-12" db="EMBL/GenBank/DDBJ databases">
        <title>Draft genome sequences Bradyrhizobium cajani AMBPC1010, Bradyrhizobium pachyrhizi AMBPC1040 and Bradyrhizobium yuanmingense ALSPC3051, three plant growth promoting strains isolated from nodules of Cajanus cajan L. in Dominican Republic.</title>
        <authorList>
            <person name="Flores-Felix J.D."/>
            <person name="Araujo J."/>
            <person name="Diaz-Alcantara C."/>
            <person name="Gonzalez-Andres F."/>
            <person name="Velazquez E."/>
        </authorList>
    </citation>
    <scope>NUCLEOTIDE SEQUENCE [LARGE SCALE GENOMIC DNA]</scope>
    <source>
        <strain evidence="2 3">1010</strain>
    </source>
</reference>
<name>A0A844T9J5_9BRAD</name>
<proteinExistence type="predicted"/>
<accession>A0A844T9J5</accession>
<feature type="transmembrane region" description="Helical" evidence="1">
    <location>
        <begin position="21"/>
        <end position="41"/>
    </location>
</feature>
<sequence length="45" mass="5247">MIQRRVTTDIVAQRRSNFMMDILMLALGFVFFALAIGYTYACERL</sequence>
<keyword evidence="1" id="KW-0812">Transmembrane</keyword>
<evidence type="ECO:0000256" key="1">
    <source>
        <dbReference type="SAM" id="Phobius"/>
    </source>
</evidence>
<dbReference type="AlphaFoldDB" id="A0A844T9J5"/>
<evidence type="ECO:0000313" key="3">
    <source>
        <dbReference type="Proteomes" id="UP000449969"/>
    </source>
</evidence>
<keyword evidence="3" id="KW-1185">Reference proteome</keyword>
<protein>
    <submittedName>
        <fullName evidence="2">Uncharacterized protein</fullName>
    </submittedName>
</protein>
<dbReference type="OrthoDB" id="8256135at2"/>
<dbReference type="RefSeq" id="WP_157327703.1">
    <property type="nucleotide sequence ID" value="NZ_JANADL010000064.1"/>
</dbReference>
<dbReference type="Proteomes" id="UP000449969">
    <property type="component" value="Unassembled WGS sequence"/>
</dbReference>